<feature type="compositionally biased region" description="Polar residues" evidence="1">
    <location>
        <begin position="146"/>
        <end position="168"/>
    </location>
</feature>
<gene>
    <name evidence="3" type="ORF">OG563_25115</name>
</gene>
<keyword evidence="4" id="KW-1185">Reference proteome</keyword>
<name>A0ABZ1YHW4_9NOCA</name>
<evidence type="ECO:0000256" key="2">
    <source>
        <dbReference type="SAM" id="Phobius"/>
    </source>
</evidence>
<protein>
    <recommendedName>
        <fullName evidence="5">Lipopolysaccharide assembly protein A domain-containing protein</fullName>
    </recommendedName>
</protein>
<dbReference type="Proteomes" id="UP001432062">
    <property type="component" value="Chromosome"/>
</dbReference>
<dbReference type="RefSeq" id="WP_327095829.1">
    <property type="nucleotide sequence ID" value="NZ_CP109149.1"/>
</dbReference>
<feature type="compositionally biased region" description="Low complexity" evidence="1">
    <location>
        <begin position="109"/>
        <end position="133"/>
    </location>
</feature>
<keyword evidence="2" id="KW-0812">Transmembrane</keyword>
<evidence type="ECO:0000313" key="4">
    <source>
        <dbReference type="Proteomes" id="UP001432062"/>
    </source>
</evidence>
<sequence>MIIIIGLVVLIGAVIIGVAGVAANTGEVRTSPSDFGVFDYHFTASAGELFLYGIAIGAIGMLGLSLLLAGVWRSSRRSSAARRDLRQSRRELAAQEKAKAKAADQRRSTPPAAAPPSAATPPATKPAAQVTPPQGGKPAWSWNRFMRQQPSGSTPVETSGRTTVKTTK</sequence>
<feature type="region of interest" description="Disordered" evidence="1">
    <location>
        <begin position="74"/>
        <end position="168"/>
    </location>
</feature>
<evidence type="ECO:0008006" key="5">
    <source>
        <dbReference type="Google" id="ProtNLM"/>
    </source>
</evidence>
<evidence type="ECO:0000313" key="3">
    <source>
        <dbReference type="EMBL" id="WUV42541.1"/>
    </source>
</evidence>
<feature type="transmembrane region" description="Helical" evidence="2">
    <location>
        <begin position="49"/>
        <end position="72"/>
    </location>
</feature>
<dbReference type="EMBL" id="CP109441">
    <property type="protein sequence ID" value="WUV42541.1"/>
    <property type="molecule type" value="Genomic_DNA"/>
</dbReference>
<reference evidence="3" key="1">
    <citation type="submission" date="2022-10" db="EMBL/GenBank/DDBJ databases">
        <title>The complete genomes of actinobacterial strains from the NBC collection.</title>
        <authorList>
            <person name="Joergensen T.S."/>
            <person name="Alvarez Arevalo M."/>
            <person name="Sterndorff E.B."/>
            <person name="Faurdal D."/>
            <person name="Vuksanovic O."/>
            <person name="Mourched A.-S."/>
            <person name="Charusanti P."/>
            <person name="Shaw S."/>
            <person name="Blin K."/>
            <person name="Weber T."/>
        </authorList>
    </citation>
    <scope>NUCLEOTIDE SEQUENCE</scope>
    <source>
        <strain evidence="3">NBC_01482</strain>
    </source>
</reference>
<accession>A0ABZ1YHW4</accession>
<keyword evidence="2" id="KW-1133">Transmembrane helix</keyword>
<organism evidence="3 4">
    <name type="scientific">Nocardia vinacea</name>
    <dbReference type="NCBI Taxonomy" id="96468"/>
    <lineage>
        <taxon>Bacteria</taxon>
        <taxon>Bacillati</taxon>
        <taxon>Actinomycetota</taxon>
        <taxon>Actinomycetes</taxon>
        <taxon>Mycobacteriales</taxon>
        <taxon>Nocardiaceae</taxon>
        <taxon>Nocardia</taxon>
    </lineage>
</organism>
<keyword evidence="2" id="KW-0472">Membrane</keyword>
<proteinExistence type="predicted"/>
<evidence type="ECO:0000256" key="1">
    <source>
        <dbReference type="SAM" id="MobiDB-lite"/>
    </source>
</evidence>
<feature type="compositionally biased region" description="Basic and acidic residues" evidence="1">
    <location>
        <begin position="81"/>
        <end position="107"/>
    </location>
</feature>